<organism evidence="3 4">
    <name type="scientific">Ilyodon furcidens</name>
    <name type="common">goldbreast splitfin</name>
    <dbReference type="NCBI Taxonomy" id="33524"/>
    <lineage>
        <taxon>Eukaryota</taxon>
        <taxon>Metazoa</taxon>
        <taxon>Chordata</taxon>
        <taxon>Craniata</taxon>
        <taxon>Vertebrata</taxon>
        <taxon>Euteleostomi</taxon>
        <taxon>Actinopterygii</taxon>
        <taxon>Neopterygii</taxon>
        <taxon>Teleostei</taxon>
        <taxon>Neoteleostei</taxon>
        <taxon>Acanthomorphata</taxon>
        <taxon>Ovalentaria</taxon>
        <taxon>Atherinomorphae</taxon>
        <taxon>Cyprinodontiformes</taxon>
        <taxon>Goodeidae</taxon>
        <taxon>Ilyodon</taxon>
    </lineage>
</organism>
<feature type="region of interest" description="Disordered" evidence="1">
    <location>
        <begin position="73"/>
        <end position="101"/>
    </location>
</feature>
<feature type="compositionally biased region" description="Polar residues" evidence="1">
    <location>
        <begin position="76"/>
        <end position="90"/>
    </location>
</feature>
<feature type="signal peptide" evidence="2">
    <location>
        <begin position="1"/>
        <end position="18"/>
    </location>
</feature>
<dbReference type="EMBL" id="JAHRIQ010039780">
    <property type="protein sequence ID" value="MEQ2234439.1"/>
    <property type="molecule type" value="Genomic_DNA"/>
</dbReference>
<dbReference type="Proteomes" id="UP001482620">
    <property type="component" value="Unassembled WGS sequence"/>
</dbReference>
<evidence type="ECO:0008006" key="5">
    <source>
        <dbReference type="Google" id="ProtNLM"/>
    </source>
</evidence>
<gene>
    <name evidence="3" type="ORF">ILYODFUR_031842</name>
</gene>
<evidence type="ECO:0000256" key="2">
    <source>
        <dbReference type="SAM" id="SignalP"/>
    </source>
</evidence>
<evidence type="ECO:0000256" key="1">
    <source>
        <dbReference type="SAM" id="MobiDB-lite"/>
    </source>
</evidence>
<evidence type="ECO:0000313" key="3">
    <source>
        <dbReference type="EMBL" id="MEQ2234439.1"/>
    </source>
</evidence>
<keyword evidence="4" id="KW-1185">Reference proteome</keyword>
<keyword evidence="2" id="KW-0732">Signal</keyword>
<feature type="chain" id="PRO_5046317679" description="Secreted protein" evidence="2">
    <location>
        <begin position="19"/>
        <end position="101"/>
    </location>
</feature>
<name>A0ABV0TNF4_9TELE</name>
<accession>A0ABV0TNF4</accession>
<protein>
    <recommendedName>
        <fullName evidence="5">Secreted protein</fullName>
    </recommendedName>
</protein>
<comment type="caution">
    <text evidence="3">The sequence shown here is derived from an EMBL/GenBank/DDBJ whole genome shotgun (WGS) entry which is preliminary data.</text>
</comment>
<proteinExistence type="predicted"/>
<feature type="compositionally biased region" description="Basic and acidic residues" evidence="1">
    <location>
        <begin position="91"/>
        <end position="101"/>
    </location>
</feature>
<evidence type="ECO:0000313" key="4">
    <source>
        <dbReference type="Proteomes" id="UP001482620"/>
    </source>
</evidence>
<reference evidence="3 4" key="1">
    <citation type="submission" date="2021-06" db="EMBL/GenBank/DDBJ databases">
        <authorList>
            <person name="Palmer J.M."/>
        </authorList>
    </citation>
    <scope>NUCLEOTIDE SEQUENCE [LARGE SCALE GENOMIC DNA]</scope>
    <source>
        <strain evidence="4">if_2019</strain>
        <tissue evidence="3">Muscle</tissue>
    </source>
</reference>
<sequence length="101" mass="11103">MVQVLCFVHLQRTFLTFCVTLKSDTGSGALKTRLQVFRCRTSVQINEGGLHSSSSSCIHLQVFFFVPLSCGPGPVSAQSSRNTSPSCCTSKESKHTNYREI</sequence>